<keyword evidence="6" id="KW-0812">Transmembrane</keyword>
<dbReference type="InterPro" id="IPR029045">
    <property type="entry name" value="ClpP/crotonase-like_dom_sf"/>
</dbReference>
<dbReference type="PANTHER" id="PTHR42987:SF8">
    <property type="entry name" value="PROTEINASE"/>
    <property type="match status" value="1"/>
</dbReference>
<feature type="domain" description="Peptidase S49" evidence="7">
    <location>
        <begin position="158"/>
        <end position="297"/>
    </location>
</feature>
<keyword evidence="9" id="KW-1185">Reference proteome</keyword>
<dbReference type="InterPro" id="IPR004635">
    <property type="entry name" value="Pept_S49_SppA"/>
</dbReference>
<sequence length="337" mass="37116">MSWTEEQDKQNAQDAQQNPATTPDPVNPEKDSDSRLWQLLEKTLNDTVVEKRRARRWKIFFRFTGLLFVLALIGAALSQMSLDTTQLNKDTVAVIPMRGVIGSGAEIDASEYVGLLDEAYRSHNLTGVVIEMNSPGGSPVHSGIIYDAIRQKEALYPNVPVIVVVEDMAASGGYYIASAANEIYADKASLVGSIGVISSGWDASKLMEKIGVERRTFTAGRNKDFLDPFVPMSKEGKEKWQAVLDETHQQFIHAVEVGRGDRLKITDDVFSGMIFTGVQAQKIGLIDGLSSAHDLLKARFPNSIPVVYAPERDPWEKVAKEFGVQFAAKILSTVTLQ</sequence>
<name>A0ABU9G6W1_9GAMM</name>
<keyword evidence="4" id="KW-0720">Serine protease</keyword>
<evidence type="ECO:0000313" key="9">
    <source>
        <dbReference type="Proteomes" id="UP001379949"/>
    </source>
</evidence>
<keyword evidence="3" id="KW-0378">Hydrolase</keyword>
<keyword evidence="6" id="KW-0472">Membrane</keyword>
<dbReference type="NCBIfam" id="TIGR00706">
    <property type="entry name" value="SppA_dom"/>
    <property type="match status" value="1"/>
</dbReference>
<protein>
    <submittedName>
        <fullName evidence="8">Signal peptide peptidase SppA</fullName>
    </submittedName>
</protein>
<accession>A0ABU9G6W1</accession>
<feature type="compositionally biased region" description="Basic and acidic residues" evidence="5">
    <location>
        <begin position="1"/>
        <end position="11"/>
    </location>
</feature>
<evidence type="ECO:0000256" key="6">
    <source>
        <dbReference type="SAM" id="Phobius"/>
    </source>
</evidence>
<dbReference type="InterPro" id="IPR047272">
    <property type="entry name" value="S49_SppA_C"/>
</dbReference>
<gene>
    <name evidence="8" type="primary">sppA</name>
    <name evidence="8" type="ORF">V6242_11315</name>
</gene>
<dbReference type="Gene3D" id="6.20.330.10">
    <property type="match status" value="1"/>
</dbReference>
<feature type="region of interest" description="Disordered" evidence="5">
    <location>
        <begin position="1"/>
        <end position="32"/>
    </location>
</feature>
<comment type="caution">
    <text evidence="8">The sequence shown here is derived from an EMBL/GenBank/DDBJ whole genome shotgun (WGS) entry which is preliminary data.</text>
</comment>
<dbReference type="CDD" id="cd07023">
    <property type="entry name" value="S49_Sppa_N_C"/>
    <property type="match status" value="1"/>
</dbReference>
<dbReference type="SUPFAM" id="SSF52096">
    <property type="entry name" value="ClpP/crotonase"/>
    <property type="match status" value="1"/>
</dbReference>
<evidence type="ECO:0000313" key="8">
    <source>
        <dbReference type="EMBL" id="MEL0613736.1"/>
    </source>
</evidence>
<feature type="transmembrane region" description="Helical" evidence="6">
    <location>
        <begin position="59"/>
        <end position="77"/>
    </location>
</feature>
<evidence type="ECO:0000259" key="7">
    <source>
        <dbReference type="Pfam" id="PF01343"/>
    </source>
</evidence>
<dbReference type="Pfam" id="PF01343">
    <property type="entry name" value="Peptidase_S49"/>
    <property type="match status" value="1"/>
</dbReference>
<evidence type="ECO:0000256" key="5">
    <source>
        <dbReference type="SAM" id="MobiDB-lite"/>
    </source>
</evidence>
<dbReference type="RefSeq" id="WP_341567418.1">
    <property type="nucleotide sequence ID" value="NZ_JBAKAR010000008.1"/>
</dbReference>
<organism evidence="8 9">
    <name type="scientific">Marinomonas arenicola</name>
    <dbReference type="NCBI Taxonomy" id="569601"/>
    <lineage>
        <taxon>Bacteria</taxon>
        <taxon>Pseudomonadati</taxon>
        <taxon>Pseudomonadota</taxon>
        <taxon>Gammaproteobacteria</taxon>
        <taxon>Oceanospirillales</taxon>
        <taxon>Oceanospirillaceae</taxon>
        <taxon>Marinomonas</taxon>
    </lineage>
</organism>
<dbReference type="Gene3D" id="3.90.226.10">
    <property type="entry name" value="2-enoyl-CoA Hydratase, Chain A, domain 1"/>
    <property type="match status" value="1"/>
</dbReference>
<keyword evidence="6" id="KW-1133">Transmembrane helix</keyword>
<evidence type="ECO:0000256" key="3">
    <source>
        <dbReference type="ARBA" id="ARBA00022801"/>
    </source>
</evidence>
<proteinExistence type="inferred from homology"/>
<keyword evidence="2" id="KW-0645">Protease</keyword>
<evidence type="ECO:0000256" key="2">
    <source>
        <dbReference type="ARBA" id="ARBA00022670"/>
    </source>
</evidence>
<evidence type="ECO:0000256" key="4">
    <source>
        <dbReference type="ARBA" id="ARBA00022825"/>
    </source>
</evidence>
<dbReference type="EMBL" id="JBAKAR010000008">
    <property type="protein sequence ID" value="MEL0613736.1"/>
    <property type="molecule type" value="Genomic_DNA"/>
</dbReference>
<dbReference type="Proteomes" id="UP001379949">
    <property type="component" value="Unassembled WGS sequence"/>
</dbReference>
<dbReference type="InterPro" id="IPR002142">
    <property type="entry name" value="Peptidase_S49"/>
</dbReference>
<dbReference type="PANTHER" id="PTHR42987">
    <property type="entry name" value="PEPTIDASE S49"/>
    <property type="match status" value="1"/>
</dbReference>
<reference evidence="8 9" key="1">
    <citation type="submission" date="2024-02" db="EMBL/GenBank/DDBJ databases">
        <title>Bacteria isolated from the canopy kelp, Nereocystis luetkeana.</title>
        <authorList>
            <person name="Pfister C.A."/>
            <person name="Younker I.T."/>
            <person name="Light S.H."/>
        </authorList>
    </citation>
    <scope>NUCLEOTIDE SEQUENCE [LARGE SCALE GENOMIC DNA]</scope>
    <source>
        <strain evidence="8 9">TI.4.07</strain>
    </source>
</reference>
<evidence type="ECO:0000256" key="1">
    <source>
        <dbReference type="ARBA" id="ARBA00008683"/>
    </source>
</evidence>
<comment type="similarity">
    <text evidence="1">Belongs to the peptidase S49 family.</text>
</comment>